<evidence type="ECO:0000256" key="8">
    <source>
        <dbReference type="ARBA" id="ARBA00023235"/>
    </source>
</evidence>
<evidence type="ECO:0000256" key="9">
    <source>
        <dbReference type="ARBA" id="ARBA00030547"/>
    </source>
</evidence>
<comment type="caution">
    <text evidence="13">The sequence shown here is derived from an EMBL/GenBank/DDBJ whole genome shotgun (WGS) entry which is preliminary data.</text>
</comment>
<evidence type="ECO:0000256" key="12">
    <source>
        <dbReference type="RuleBase" id="RU364022"/>
    </source>
</evidence>
<evidence type="ECO:0000256" key="1">
    <source>
        <dbReference type="ARBA" id="ARBA00000901"/>
    </source>
</evidence>
<sequence>MFEAQHLAVQRLSTMIINKKTFFFKLHSFGNKIINKNMPKTKFRPCIDLHNGQVKQIVGGSLNESNPSGLKTNFVSSEKPGFYAKLYKQYNLTGAHVIKLGHGNDEAAKECLAAWPGGLQIGGGITLENAEEWINAGAEKIIVTSYLFPEAKFSLSRLQDLSAKIGKEKIVVDISCRKKDNKWIVAMNKWQTLTDMEVNNESLELLSNYCSEFLIHAADVEGLCQGIDIELVECLGKWITIPTTYAGGANSVKDLEVVNQLSNGKIDLTFGSALDIFGGTKVKFQDCVLWNQQI</sequence>
<evidence type="ECO:0000313" key="14">
    <source>
        <dbReference type="Proteomes" id="UP000247702"/>
    </source>
</evidence>
<organism evidence="13 14">
    <name type="scientific">Rhizophagus clarus</name>
    <dbReference type="NCBI Taxonomy" id="94130"/>
    <lineage>
        <taxon>Eukaryota</taxon>
        <taxon>Fungi</taxon>
        <taxon>Fungi incertae sedis</taxon>
        <taxon>Mucoromycota</taxon>
        <taxon>Glomeromycotina</taxon>
        <taxon>Glomeromycetes</taxon>
        <taxon>Glomerales</taxon>
        <taxon>Glomeraceae</taxon>
        <taxon>Rhizophagus</taxon>
    </lineage>
</organism>
<dbReference type="NCBIfam" id="TIGR02129">
    <property type="entry name" value="hisA_euk"/>
    <property type="match status" value="1"/>
</dbReference>
<dbReference type="GO" id="GO:0005737">
    <property type="term" value="C:cytoplasm"/>
    <property type="evidence" value="ECO:0007669"/>
    <property type="project" value="UniProtKB-SubCell"/>
</dbReference>
<evidence type="ECO:0000313" key="13">
    <source>
        <dbReference type="EMBL" id="GBC05932.1"/>
    </source>
</evidence>
<comment type="pathway">
    <text evidence="2 12">Amino-acid biosynthesis; L-histidine biosynthesis; L-histidine from 5-phospho-alpha-D-ribose 1-diphosphate: step 4/9.</text>
</comment>
<evidence type="ECO:0000256" key="3">
    <source>
        <dbReference type="ARBA" id="ARBA00009667"/>
    </source>
</evidence>
<dbReference type="GO" id="GO:0000162">
    <property type="term" value="P:L-tryptophan biosynthetic process"/>
    <property type="evidence" value="ECO:0007669"/>
    <property type="project" value="TreeGrafter"/>
</dbReference>
<dbReference type="GO" id="GO:0003949">
    <property type="term" value="F:1-(5-phosphoribosyl)-5-[(5-phosphoribosylamino)methylideneamino]imidazole-4-carboxamide isomerase activity"/>
    <property type="evidence" value="ECO:0007669"/>
    <property type="project" value="UniProtKB-EC"/>
</dbReference>
<dbReference type="SUPFAM" id="SSF51366">
    <property type="entry name" value="Ribulose-phoshate binding barrel"/>
    <property type="match status" value="1"/>
</dbReference>
<dbReference type="Pfam" id="PF00977">
    <property type="entry name" value="His_biosynth"/>
    <property type="match status" value="1"/>
</dbReference>
<comment type="catalytic activity">
    <reaction evidence="1 12">
        <text>1-(5-phospho-beta-D-ribosyl)-5-[(5-phospho-beta-D-ribosylamino)methylideneamino]imidazole-4-carboxamide = 5-[(5-phospho-1-deoxy-D-ribulos-1-ylimino)methylamino]-1-(5-phospho-beta-D-ribosyl)imidazole-4-carboxamide</text>
        <dbReference type="Rhea" id="RHEA:15469"/>
        <dbReference type="ChEBI" id="CHEBI:58435"/>
        <dbReference type="ChEBI" id="CHEBI:58525"/>
        <dbReference type="EC" id="5.3.1.16"/>
    </reaction>
</comment>
<dbReference type="CDD" id="cd04723">
    <property type="entry name" value="HisA_HisF"/>
    <property type="match status" value="1"/>
</dbReference>
<dbReference type="EMBL" id="BEXD01004038">
    <property type="protein sequence ID" value="GBC05932.1"/>
    <property type="molecule type" value="Genomic_DNA"/>
</dbReference>
<dbReference type="Proteomes" id="UP000247702">
    <property type="component" value="Unassembled WGS sequence"/>
</dbReference>
<evidence type="ECO:0000256" key="6">
    <source>
        <dbReference type="ARBA" id="ARBA00022605"/>
    </source>
</evidence>
<evidence type="ECO:0000256" key="5">
    <source>
        <dbReference type="ARBA" id="ARBA00018464"/>
    </source>
</evidence>
<dbReference type="PANTHER" id="PTHR43090:SF2">
    <property type="entry name" value="1-(5-PHOSPHORIBOSYL)-5-[(5-PHOSPHORIBOSYLAMINO)METHYLIDENEAMINO] IMIDAZOLE-4-CARBOXAMIDE ISOMERASE"/>
    <property type="match status" value="1"/>
</dbReference>
<keyword evidence="14" id="KW-1185">Reference proteome</keyword>
<dbReference type="FunFam" id="3.20.20.70:FF:000110">
    <property type="entry name" value="1-(5-phosphoribosyl)-5-[(5-phosphoribosylamino)methylideneamino] imidazole-4-carboxamide isomerase, chloroplastic"/>
    <property type="match status" value="1"/>
</dbReference>
<reference evidence="13 14" key="1">
    <citation type="submission" date="2017-11" db="EMBL/GenBank/DDBJ databases">
        <title>The genome of Rhizophagus clarus HR1 reveals common genetic basis of auxotrophy among arbuscular mycorrhizal fungi.</title>
        <authorList>
            <person name="Kobayashi Y."/>
        </authorList>
    </citation>
    <scope>NUCLEOTIDE SEQUENCE [LARGE SCALE GENOMIC DNA]</scope>
    <source>
        <strain evidence="13 14">HR1</strain>
    </source>
</reference>
<dbReference type="GO" id="GO:0000105">
    <property type="term" value="P:L-histidine biosynthetic process"/>
    <property type="evidence" value="ECO:0007669"/>
    <property type="project" value="UniProtKB-UniPathway"/>
</dbReference>
<evidence type="ECO:0000256" key="4">
    <source>
        <dbReference type="ARBA" id="ARBA00012550"/>
    </source>
</evidence>
<dbReference type="STRING" id="94130.A0A2Z6SA73"/>
<keyword evidence="7 11" id="KW-0368">Histidine biosynthesis</keyword>
<evidence type="ECO:0000256" key="7">
    <source>
        <dbReference type="ARBA" id="ARBA00023102"/>
    </source>
</evidence>
<evidence type="ECO:0000256" key="10">
    <source>
        <dbReference type="ARBA" id="ARBA00031376"/>
    </source>
</evidence>
<accession>A0A2Z6SA73</accession>
<keyword evidence="6 11" id="KW-0028">Amino-acid biosynthesis</keyword>
<keyword evidence="12" id="KW-0963">Cytoplasm</keyword>
<dbReference type="InterPro" id="IPR011858">
    <property type="entry name" value="His6/HISN3"/>
</dbReference>
<dbReference type="PANTHER" id="PTHR43090">
    <property type="entry name" value="1-(5-PHOSPHORIBOSYL)-5-[(5-PHOSPHORIBOSYLAMINO)METHYLIDENEAMINO] IMIDAZOLE-4-CARBOXAMIDE ISOMERASE"/>
    <property type="match status" value="1"/>
</dbReference>
<dbReference type="InterPro" id="IPR013785">
    <property type="entry name" value="Aldolase_TIM"/>
</dbReference>
<protein>
    <recommendedName>
        <fullName evidence="5 12">1-(5-phosphoribosyl)-5-[(5-phosphoribosylamino)methylideneamino] imidazole-4-carboxamide isomerase</fullName>
        <ecNumber evidence="4 12">5.3.1.16</ecNumber>
    </recommendedName>
    <alternativeName>
        <fullName evidence="10 12">5-proFAR isomerase</fullName>
    </alternativeName>
    <alternativeName>
        <fullName evidence="9 12">Phosphoribosylformimino-5-aminoimidazole carboxamide ribotide isomerase</fullName>
    </alternativeName>
</protein>
<dbReference type="InterPro" id="IPR006062">
    <property type="entry name" value="His_biosynth"/>
</dbReference>
<name>A0A2Z6SA73_9GLOM</name>
<dbReference type="InterPro" id="IPR011060">
    <property type="entry name" value="RibuloseP-bd_barrel"/>
</dbReference>
<evidence type="ECO:0000256" key="11">
    <source>
        <dbReference type="RuleBase" id="RU003657"/>
    </source>
</evidence>
<dbReference type="EC" id="5.3.1.16" evidence="4 12"/>
<comment type="subcellular location">
    <subcellularLocation>
        <location evidence="12">Cytoplasm</location>
    </subcellularLocation>
</comment>
<gene>
    <name evidence="13" type="ORF">RclHR1_06500014</name>
</gene>
<proteinExistence type="inferred from homology"/>
<dbReference type="AlphaFoldDB" id="A0A2Z6SA73"/>
<dbReference type="Gene3D" id="3.20.20.70">
    <property type="entry name" value="Aldolase class I"/>
    <property type="match status" value="1"/>
</dbReference>
<dbReference type="InterPro" id="IPR044524">
    <property type="entry name" value="Isoase_HisA-like"/>
</dbReference>
<evidence type="ECO:0000256" key="2">
    <source>
        <dbReference type="ARBA" id="ARBA00005133"/>
    </source>
</evidence>
<keyword evidence="8 12" id="KW-0413">Isomerase</keyword>
<comment type="similarity">
    <text evidence="3 11">Belongs to the HisA/HisF family.</text>
</comment>
<dbReference type="UniPathway" id="UPA00031">
    <property type="reaction ID" value="UER00009"/>
</dbReference>